<dbReference type="InterPro" id="IPR017946">
    <property type="entry name" value="PLC-like_Pdiesterase_TIM-brl"/>
</dbReference>
<dbReference type="Gene3D" id="3.20.20.190">
    <property type="entry name" value="Phosphatidylinositol (PI) phosphodiesterase"/>
    <property type="match status" value="1"/>
</dbReference>
<evidence type="ECO:0000256" key="1">
    <source>
        <dbReference type="SAM" id="SignalP"/>
    </source>
</evidence>
<dbReference type="SUPFAM" id="SSF51695">
    <property type="entry name" value="PLC-like phosphodiesterases"/>
    <property type="match status" value="1"/>
</dbReference>
<keyword evidence="3" id="KW-1185">Reference proteome</keyword>
<feature type="chain" id="PRO_5045673290" description="Phosphatidylinositol-specific phospholipase C X domain-containing protein" evidence="1">
    <location>
        <begin position="36"/>
        <end position="427"/>
    </location>
</feature>
<dbReference type="PANTHER" id="PTHR13593">
    <property type="match status" value="1"/>
</dbReference>
<accession>A0ABQ9NXZ6</accession>
<evidence type="ECO:0008006" key="4">
    <source>
        <dbReference type="Google" id="ProtNLM"/>
    </source>
</evidence>
<proteinExistence type="predicted"/>
<keyword evidence="1" id="KW-0732">Signal</keyword>
<evidence type="ECO:0000313" key="2">
    <source>
        <dbReference type="EMBL" id="KAJ9667262.1"/>
    </source>
</evidence>
<sequence length="427" mass="46397">MARGSSPARKCMLFPTFTIQLATLALFTSWTGISAQPTQRACNNSPDLCDRPFDSIVHLGTHNSPFIRDASTGWSSFGNQFFNTTVQLDAGVRLLSAQAHARLMPDGTREFHLCHTICELSDAGRLSDWLYTIRIWLDQHSDDVVTVMLVNSDQATAADLAGEYTFSGAGAHSYIPPSSEALDQWPTLNELIDAGTRMLTFVAYLPQDSSRAQASYLMDEFAYIFENPYDTSSPDNFTCTPDRPDNVHGNVSATVDSKKLFLQNHFLYWNQLGGIQVPDIRHIASTNAPEGPGGLGARLMACMEVYGVPATFVLVDFFNVGPAVRTVDMFNGVAAPVGRSEVPTDVPPEVMDQLDPALDPLLDSSLDPKLGTIVRQTSSAGSTAVRYVGFGFVVPVLVALLQGSGADRTWVLLPFPPAVLGWLGGWI</sequence>
<gene>
    <name evidence="2" type="ORF">H2201_002463</name>
</gene>
<dbReference type="PANTHER" id="PTHR13593:SF80">
    <property type="entry name" value="PLC-LIKE PHOSPHODIESTERASE"/>
    <property type="match status" value="1"/>
</dbReference>
<name>A0ABQ9NXZ6_9PEZI</name>
<feature type="signal peptide" evidence="1">
    <location>
        <begin position="1"/>
        <end position="35"/>
    </location>
</feature>
<dbReference type="InterPro" id="IPR051057">
    <property type="entry name" value="PI-PLC_domain"/>
</dbReference>
<protein>
    <recommendedName>
        <fullName evidence="4">Phosphatidylinositol-specific phospholipase C X domain-containing protein</fullName>
    </recommendedName>
</protein>
<dbReference type="Pfam" id="PF26146">
    <property type="entry name" value="PI-PLC_X"/>
    <property type="match status" value="1"/>
</dbReference>
<dbReference type="EMBL" id="JAPDRL010000013">
    <property type="protein sequence ID" value="KAJ9667262.1"/>
    <property type="molecule type" value="Genomic_DNA"/>
</dbReference>
<dbReference type="Proteomes" id="UP001172684">
    <property type="component" value="Unassembled WGS sequence"/>
</dbReference>
<reference evidence="2" key="1">
    <citation type="submission" date="2022-10" db="EMBL/GenBank/DDBJ databases">
        <title>Culturing micro-colonial fungi from biological soil crusts in the Mojave desert and describing Neophaeococcomyces mojavensis, and introducing the new genera and species Taxawa tesnikishii.</title>
        <authorList>
            <person name="Kurbessoian T."/>
            <person name="Stajich J.E."/>
        </authorList>
    </citation>
    <scope>NUCLEOTIDE SEQUENCE</scope>
    <source>
        <strain evidence="2">TK_1</strain>
    </source>
</reference>
<organism evidence="2 3">
    <name type="scientific">Coniosporium apollinis</name>
    <dbReference type="NCBI Taxonomy" id="61459"/>
    <lineage>
        <taxon>Eukaryota</taxon>
        <taxon>Fungi</taxon>
        <taxon>Dikarya</taxon>
        <taxon>Ascomycota</taxon>
        <taxon>Pezizomycotina</taxon>
        <taxon>Dothideomycetes</taxon>
        <taxon>Dothideomycetes incertae sedis</taxon>
        <taxon>Coniosporium</taxon>
    </lineage>
</organism>
<comment type="caution">
    <text evidence="2">The sequence shown here is derived from an EMBL/GenBank/DDBJ whole genome shotgun (WGS) entry which is preliminary data.</text>
</comment>
<evidence type="ECO:0000313" key="3">
    <source>
        <dbReference type="Proteomes" id="UP001172684"/>
    </source>
</evidence>